<comment type="caution">
    <text evidence="5">The sequence shown here is derived from an EMBL/GenBank/DDBJ whole genome shotgun (WGS) entry which is preliminary data.</text>
</comment>
<reference evidence="5 6" key="1">
    <citation type="submission" date="2018-06" db="EMBL/GenBank/DDBJ databases">
        <authorList>
            <consortium name="Pathogen Informatics"/>
            <person name="Doyle S."/>
        </authorList>
    </citation>
    <scope>NUCLEOTIDE SEQUENCE [LARGE SCALE GENOMIC DNA]</scope>
    <source>
        <strain evidence="5 6">NCTC10698</strain>
    </source>
</reference>
<proteinExistence type="inferred from homology"/>
<evidence type="ECO:0000256" key="2">
    <source>
        <dbReference type="ARBA" id="ARBA00022481"/>
    </source>
</evidence>
<keyword evidence="4" id="KW-0812">Transmembrane</keyword>
<dbReference type="InterPro" id="IPR012902">
    <property type="entry name" value="N_methyl_site"/>
</dbReference>
<dbReference type="GO" id="GO:0043107">
    <property type="term" value="P:type IV pilus-dependent motility"/>
    <property type="evidence" value="ECO:0007669"/>
    <property type="project" value="TreeGrafter"/>
</dbReference>
<dbReference type="PANTHER" id="PTHR30093">
    <property type="entry name" value="GENERAL SECRETION PATHWAY PROTEIN G"/>
    <property type="match status" value="1"/>
</dbReference>
<evidence type="ECO:0000256" key="3">
    <source>
        <dbReference type="RuleBase" id="RU000389"/>
    </source>
</evidence>
<dbReference type="Pfam" id="PF07963">
    <property type="entry name" value="N_methyl"/>
    <property type="match status" value="1"/>
</dbReference>
<gene>
    <name evidence="5" type="primary">pilE</name>
    <name evidence="5" type="ORF">NCTC10698_00568</name>
</gene>
<keyword evidence="3" id="KW-0281">Fimbrium</keyword>
<dbReference type="Gene3D" id="3.30.700.10">
    <property type="entry name" value="Glycoprotein, Type 4 Pilin"/>
    <property type="match status" value="1"/>
</dbReference>
<protein>
    <submittedName>
        <fullName evidence="5">Pilin</fullName>
    </submittedName>
</protein>
<dbReference type="InterPro" id="IPR045584">
    <property type="entry name" value="Pilin-like"/>
</dbReference>
<sequence length="147" mass="15369">MKRSIQKGFTLIELMIVVAIIGILAAVALPAYQDYTARAQVSEAFSLASGQKAAVSEYYSNNGVMPTSNASAGIATNTDIKGKYVAQVDVGTSGIITATMQSTGVAKGLESKKLGLVPVVNNGSLDWKCNDTTQTTIVTKHLPAACR</sequence>
<keyword evidence="2" id="KW-0488">Methylation</keyword>
<dbReference type="PROSITE" id="PS00409">
    <property type="entry name" value="PROKAR_NTER_METHYL"/>
    <property type="match status" value="1"/>
</dbReference>
<evidence type="ECO:0000313" key="6">
    <source>
        <dbReference type="Proteomes" id="UP000255070"/>
    </source>
</evidence>
<dbReference type="SUPFAM" id="SSF54523">
    <property type="entry name" value="Pili subunits"/>
    <property type="match status" value="1"/>
</dbReference>
<dbReference type="EMBL" id="UFXL01000001">
    <property type="protein sequence ID" value="SUY74297.1"/>
    <property type="molecule type" value="Genomic_DNA"/>
</dbReference>
<dbReference type="NCBIfam" id="TIGR02532">
    <property type="entry name" value="IV_pilin_GFxxxE"/>
    <property type="match status" value="1"/>
</dbReference>
<evidence type="ECO:0000313" key="5">
    <source>
        <dbReference type="EMBL" id="SUY74297.1"/>
    </source>
</evidence>
<organism evidence="5 6">
    <name type="scientific">Comamonas testosteroni</name>
    <name type="common">Pseudomonas testosteroni</name>
    <dbReference type="NCBI Taxonomy" id="285"/>
    <lineage>
        <taxon>Bacteria</taxon>
        <taxon>Pseudomonadati</taxon>
        <taxon>Pseudomonadota</taxon>
        <taxon>Betaproteobacteria</taxon>
        <taxon>Burkholderiales</taxon>
        <taxon>Comamonadaceae</taxon>
        <taxon>Comamonas</taxon>
    </lineage>
</organism>
<dbReference type="GeneID" id="63996657"/>
<keyword evidence="4" id="KW-1133">Transmembrane helix</keyword>
<dbReference type="Pfam" id="PF00114">
    <property type="entry name" value="Pilin"/>
    <property type="match status" value="1"/>
</dbReference>
<dbReference type="PANTHER" id="PTHR30093:SF34">
    <property type="entry name" value="PREPILIN PEPTIDASE-DEPENDENT PROTEIN D"/>
    <property type="match status" value="1"/>
</dbReference>
<dbReference type="RefSeq" id="WP_003072199.1">
    <property type="nucleotide sequence ID" value="NZ_BBJZ01000007.1"/>
</dbReference>
<dbReference type="InterPro" id="IPR001082">
    <property type="entry name" value="Pilin"/>
</dbReference>
<dbReference type="AlphaFoldDB" id="A0A8B4RW92"/>
<evidence type="ECO:0000256" key="1">
    <source>
        <dbReference type="ARBA" id="ARBA00005233"/>
    </source>
</evidence>
<comment type="similarity">
    <text evidence="1 3">Belongs to the N-Me-Phe pilin family.</text>
</comment>
<dbReference type="GO" id="GO:0044096">
    <property type="term" value="C:type IV pilus"/>
    <property type="evidence" value="ECO:0007669"/>
    <property type="project" value="TreeGrafter"/>
</dbReference>
<accession>A0A8B4RW92</accession>
<keyword evidence="4" id="KW-0472">Membrane</keyword>
<dbReference type="GO" id="GO:0007155">
    <property type="term" value="P:cell adhesion"/>
    <property type="evidence" value="ECO:0007669"/>
    <property type="project" value="InterPro"/>
</dbReference>
<name>A0A8B4RW92_COMTE</name>
<keyword evidence="6" id="KW-1185">Reference proteome</keyword>
<feature type="transmembrane region" description="Helical" evidence="4">
    <location>
        <begin position="12"/>
        <end position="32"/>
    </location>
</feature>
<dbReference type="Proteomes" id="UP000255070">
    <property type="component" value="Unassembled WGS sequence"/>
</dbReference>
<evidence type="ECO:0000256" key="4">
    <source>
        <dbReference type="SAM" id="Phobius"/>
    </source>
</evidence>